<dbReference type="Proteomes" id="UP001283361">
    <property type="component" value="Unassembled WGS sequence"/>
</dbReference>
<dbReference type="EMBL" id="JAWDGP010005713">
    <property type="protein sequence ID" value="KAK3753389.1"/>
    <property type="molecule type" value="Genomic_DNA"/>
</dbReference>
<sequence length="106" mass="11786">MIETEFEGGFMGVGSVPSFHSTWLCPSLDSIVPLDCEVIGKIRISSFQPFRIIPSLSHEHKSSKLAPQTATVPVVTSHKSLVIFPLGICLKRDKLHFHVSSWKLEI</sequence>
<organism evidence="1 2">
    <name type="scientific">Elysia crispata</name>
    <name type="common">lettuce slug</name>
    <dbReference type="NCBI Taxonomy" id="231223"/>
    <lineage>
        <taxon>Eukaryota</taxon>
        <taxon>Metazoa</taxon>
        <taxon>Spiralia</taxon>
        <taxon>Lophotrochozoa</taxon>
        <taxon>Mollusca</taxon>
        <taxon>Gastropoda</taxon>
        <taxon>Heterobranchia</taxon>
        <taxon>Euthyneura</taxon>
        <taxon>Panpulmonata</taxon>
        <taxon>Sacoglossa</taxon>
        <taxon>Placobranchoidea</taxon>
        <taxon>Plakobranchidae</taxon>
        <taxon>Elysia</taxon>
    </lineage>
</organism>
<evidence type="ECO:0000313" key="2">
    <source>
        <dbReference type="Proteomes" id="UP001283361"/>
    </source>
</evidence>
<dbReference type="AlphaFoldDB" id="A0AAE1D2D5"/>
<accession>A0AAE1D2D5</accession>
<reference evidence="1" key="1">
    <citation type="journal article" date="2023" name="G3 (Bethesda)">
        <title>A reference genome for the long-term kleptoplast-retaining sea slug Elysia crispata morphotype clarki.</title>
        <authorList>
            <person name="Eastman K.E."/>
            <person name="Pendleton A.L."/>
            <person name="Shaikh M.A."/>
            <person name="Suttiyut T."/>
            <person name="Ogas R."/>
            <person name="Tomko P."/>
            <person name="Gavelis G."/>
            <person name="Widhalm J.R."/>
            <person name="Wisecaver J.H."/>
        </authorList>
    </citation>
    <scope>NUCLEOTIDE SEQUENCE</scope>
    <source>
        <strain evidence="1">ECLA1</strain>
    </source>
</reference>
<comment type="caution">
    <text evidence="1">The sequence shown here is derived from an EMBL/GenBank/DDBJ whole genome shotgun (WGS) entry which is preliminary data.</text>
</comment>
<name>A0AAE1D2D5_9GAST</name>
<evidence type="ECO:0000313" key="1">
    <source>
        <dbReference type="EMBL" id="KAK3753389.1"/>
    </source>
</evidence>
<keyword evidence="2" id="KW-1185">Reference proteome</keyword>
<protein>
    <submittedName>
        <fullName evidence="1">Uncharacterized protein</fullName>
    </submittedName>
</protein>
<proteinExistence type="predicted"/>
<gene>
    <name evidence="1" type="ORF">RRG08_005977</name>
</gene>